<dbReference type="PANTHER" id="PTHR35309:SF4">
    <property type="entry name" value="TOCOPHEROL CYCLASE"/>
    <property type="match status" value="1"/>
</dbReference>
<name>A0A8J6M6T2_9FIRM</name>
<organism evidence="2 3">
    <name type="scientific">Flintibacter hominis</name>
    <dbReference type="NCBI Taxonomy" id="2763048"/>
    <lineage>
        <taxon>Bacteria</taxon>
        <taxon>Bacillati</taxon>
        <taxon>Bacillota</taxon>
        <taxon>Clostridia</taxon>
        <taxon>Eubacteriales</taxon>
        <taxon>Flintibacter</taxon>
    </lineage>
</organism>
<keyword evidence="1" id="KW-0472">Membrane</keyword>
<dbReference type="RefSeq" id="WP_186852459.1">
    <property type="nucleotide sequence ID" value="NZ_JACOPO010000003.1"/>
</dbReference>
<dbReference type="Pfam" id="PF14249">
    <property type="entry name" value="Tocopherol_cycl"/>
    <property type="match status" value="1"/>
</dbReference>
<sequence>MEYYHGPGRRGAYFEGWYLKHQGPEGELALIPAIHQRRGGERSATIQVITADQTRIFSFPERAFQAWADQFKVRVSGNWFSQDGVYVDLEEGDFSLKGELRYGPFTRLESDIMGPFRRVPAMECVHTVLSMAHPLEGLLCLNGRYLDFSHGTGYIEGDRGRSFPRTYLWTQCCWQERQKGSIMLSIAHIPILVGGFTGCICQIWFGGRSYRMATYQGVKVVQWGKEGARLRQGDLELSVDLVRESGQPLRAPVSGQMERTIHESLCATVRYRLWERGKLMFDRTDELASYEYADEGKKRRGRGRYS</sequence>
<keyword evidence="3" id="KW-1185">Reference proteome</keyword>
<feature type="transmembrane region" description="Helical" evidence="1">
    <location>
        <begin position="182"/>
        <end position="205"/>
    </location>
</feature>
<proteinExistence type="predicted"/>
<accession>A0A8J6M6T2</accession>
<evidence type="ECO:0000313" key="2">
    <source>
        <dbReference type="EMBL" id="MBC5722213.1"/>
    </source>
</evidence>
<evidence type="ECO:0000313" key="3">
    <source>
        <dbReference type="Proteomes" id="UP000628736"/>
    </source>
</evidence>
<dbReference type="EMBL" id="JACOPO010000003">
    <property type="protein sequence ID" value="MBC5722213.1"/>
    <property type="molecule type" value="Genomic_DNA"/>
</dbReference>
<reference evidence="2" key="1">
    <citation type="submission" date="2020-08" db="EMBL/GenBank/DDBJ databases">
        <title>Genome public.</title>
        <authorList>
            <person name="Liu C."/>
            <person name="Sun Q."/>
        </authorList>
    </citation>
    <scope>NUCLEOTIDE SEQUENCE</scope>
    <source>
        <strain evidence="2">NSJ-23</strain>
    </source>
</reference>
<evidence type="ECO:0008006" key="4">
    <source>
        <dbReference type="Google" id="ProtNLM"/>
    </source>
</evidence>
<dbReference type="InterPro" id="IPR025893">
    <property type="entry name" value="Tocopherol_cyclase"/>
</dbReference>
<keyword evidence="1" id="KW-1133">Transmembrane helix</keyword>
<dbReference type="PANTHER" id="PTHR35309">
    <property type="match status" value="1"/>
</dbReference>
<dbReference type="Proteomes" id="UP000628736">
    <property type="component" value="Unassembled WGS sequence"/>
</dbReference>
<evidence type="ECO:0000256" key="1">
    <source>
        <dbReference type="SAM" id="Phobius"/>
    </source>
</evidence>
<comment type="caution">
    <text evidence="2">The sequence shown here is derived from an EMBL/GenBank/DDBJ whole genome shotgun (WGS) entry which is preliminary data.</text>
</comment>
<gene>
    <name evidence="2" type="ORF">H8S11_05255</name>
</gene>
<dbReference type="AlphaFoldDB" id="A0A8J6M6T2"/>
<dbReference type="GO" id="GO:0009976">
    <property type="term" value="F:tocopherol cyclase activity"/>
    <property type="evidence" value="ECO:0007669"/>
    <property type="project" value="InterPro"/>
</dbReference>
<protein>
    <recommendedName>
        <fullName evidence="4">Tocopherol cyclase</fullName>
    </recommendedName>
</protein>
<keyword evidence="1" id="KW-0812">Transmembrane</keyword>